<protein>
    <submittedName>
        <fullName evidence="1">Uncharacterized protein</fullName>
    </submittedName>
</protein>
<sequence>MIVKSSPLMKEIQTAMLFSAFQREKKLEQLKNNVLCSRRNAMELIGLVKEVATRISCKSLKRSTIVSMNGRRINPLMIQHMFDVTLARGKPLRELAYIASYAT</sequence>
<dbReference type="EMBL" id="FJ617224">
    <property type="protein sequence ID" value="ACO55659.1"/>
    <property type="molecule type" value="Genomic_DNA"/>
</dbReference>
<proteinExistence type="predicted"/>
<evidence type="ECO:0000313" key="1">
    <source>
        <dbReference type="EMBL" id="ACO55659.1"/>
    </source>
</evidence>
<reference evidence="1" key="1">
    <citation type="submission" date="2009-01" db="EMBL/GenBank/DDBJ databases">
        <title>Genome characterization of Citrus yellow mosaic virus associated with Sathgudi sweet orange.</title>
        <authorList>
            <person name="Baranwal V.K."/>
            <person name="Gupta K.N."/>
            <person name="Haq Q.M.R."/>
        </authorList>
    </citation>
    <scope>NUCLEOTIDE SEQUENCE</scope>
    <source>
        <strain evidence="1">Nagri</strain>
    </source>
</reference>
<accession>D3TZT4</accession>
<name>D3TZT4_9VIRU</name>
<organism evidence="1">
    <name type="scientific">Citrus yellow mosaic virus</name>
    <dbReference type="NCBI Taxonomy" id="174178"/>
    <lineage>
        <taxon>Viruses</taxon>
        <taxon>Riboviria</taxon>
        <taxon>Pararnavirae</taxon>
        <taxon>Artverviricota</taxon>
        <taxon>Revtraviricetes</taxon>
        <taxon>Ortervirales</taxon>
        <taxon>Caulimoviridae</taxon>
        <taxon>Badnavirus</taxon>
        <taxon>Badnavirus tessellocitri</taxon>
    </lineage>
</organism>